<feature type="active site" description="For beta-ketoacyl synthase activity" evidence="12">
    <location>
        <position position="164"/>
    </location>
</feature>
<evidence type="ECO:0000313" key="15">
    <source>
        <dbReference type="EMBL" id="AMM41814.1"/>
    </source>
</evidence>
<evidence type="ECO:0000256" key="10">
    <source>
        <dbReference type="ARBA" id="ARBA00023315"/>
    </source>
</evidence>
<dbReference type="Pfam" id="PF00109">
    <property type="entry name" value="ketoacyl-synt"/>
    <property type="match status" value="1"/>
</dbReference>
<dbReference type="SUPFAM" id="SSF53901">
    <property type="entry name" value="Thiolase-like"/>
    <property type="match status" value="2"/>
</dbReference>
<dbReference type="RefSeq" id="WP_066064886.1">
    <property type="nucleotide sequence ID" value="NZ_CP013015.1"/>
</dbReference>
<dbReference type="Pfam" id="PF02801">
    <property type="entry name" value="Ketoacyl-synt_C"/>
    <property type="match status" value="1"/>
</dbReference>
<comment type="similarity">
    <text evidence="2 11 13">Belongs to the thiolase-like superfamily. Beta-ketoacyl-ACP synthases family.</text>
</comment>
<evidence type="ECO:0000256" key="8">
    <source>
        <dbReference type="ARBA" id="ARBA00023098"/>
    </source>
</evidence>
<reference evidence="15 16" key="1">
    <citation type="submission" date="2015-10" db="EMBL/GenBank/DDBJ databases">
        <title>Candidatus Desulfofervidus auxilii, a hydrogenotrophic sulfate-reducing bacterium involved in the thermophilic anaerobic oxidation of methane.</title>
        <authorList>
            <person name="Krukenberg V."/>
            <person name="Richter M."/>
            <person name="Wegener G."/>
        </authorList>
    </citation>
    <scope>NUCLEOTIDE SEQUENCE [LARGE SCALE GENOMIC DNA]</scope>
    <source>
        <strain evidence="15 16">HS1</strain>
    </source>
</reference>
<dbReference type="Proteomes" id="UP000070560">
    <property type="component" value="Chromosome"/>
</dbReference>
<dbReference type="OrthoDB" id="9816204at2"/>
<dbReference type="PROSITE" id="PS52004">
    <property type="entry name" value="KS3_2"/>
    <property type="match status" value="1"/>
</dbReference>
<name>A0A7U4TIB6_DESA2</name>
<evidence type="ECO:0000256" key="2">
    <source>
        <dbReference type="ARBA" id="ARBA00008467"/>
    </source>
</evidence>
<proteinExistence type="inferred from homology"/>
<evidence type="ECO:0000256" key="11">
    <source>
        <dbReference type="PIRNR" id="PIRNR000447"/>
    </source>
</evidence>
<keyword evidence="8" id="KW-0443">Lipid metabolism</keyword>
<comment type="catalytic activity">
    <reaction evidence="11">
        <text>a fatty acyl-[ACP] + malonyl-[ACP] + H(+) = a 3-oxoacyl-[ACP] + holo-[ACP] + CO2</text>
        <dbReference type="Rhea" id="RHEA:22836"/>
        <dbReference type="Rhea" id="RHEA-COMP:9623"/>
        <dbReference type="Rhea" id="RHEA-COMP:9685"/>
        <dbReference type="Rhea" id="RHEA-COMP:9916"/>
        <dbReference type="Rhea" id="RHEA-COMP:14125"/>
        <dbReference type="ChEBI" id="CHEBI:15378"/>
        <dbReference type="ChEBI" id="CHEBI:16526"/>
        <dbReference type="ChEBI" id="CHEBI:64479"/>
        <dbReference type="ChEBI" id="CHEBI:78449"/>
        <dbReference type="ChEBI" id="CHEBI:78776"/>
        <dbReference type="ChEBI" id="CHEBI:138651"/>
    </reaction>
</comment>
<feature type="domain" description="Ketosynthase family 3 (KS3)" evidence="14">
    <location>
        <begin position="3"/>
        <end position="411"/>
    </location>
</feature>
<keyword evidence="10 11" id="KW-0012">Acyltransferase</keyword>
<evidence type="ECO:0000256" key="9">
    <source>
        <dbReference type="ARBA" id="ARBA00023160"/>
    </source>
</evidence>
<dbReference type="NCBIfam" id="TIGR03150">
    <property type="entry name" value="fabF"/>
    <property type="match status" value="1"/>
</dbReference>
<dbReference type="SMART" id="SM00825">
    <property type="entry name" value="PKS_KS"/>
    <property type="match status" value="1"/>
</dbReference>
<dbReference type="GO" id="GO:0006633">
    <property type="term" value="P:fatty acid biosynthetic process"/>
    <property type="evidence" value="ECO:0007669"/>
    <property type="project" value="UniProtKB-UniRule"/>
</dbReference>
<comment type="pathway">
    <text evidence="1 11">Lipid metabolism; fatty acid biosynthesis.</text>
</comment>
<dbReference type="GO" id="GO:0005829">
    <property type="term" value="C:cytosol"/>
    <property type="evidence" value="ECO:0007669"/>
    <property type="project" value="TreeGrafter"/>
</dbReference>
<comment type="function">
    <text evidence="11">Involved in the type II fatty acid elongation cycle. Catalyzes the elongation of a wide range of acyl-ACP by the addition of two carbons from malonyl-ACP to an acyl acceptor. Can efficiently catalyze the conversion of palmitoleoyl-ACP (cis-hexadec-9-enoyl-ACP) to cis-vaccenoyl-ACP (cis-octadec-11-enoyl-ACP), an essential step in the thermal regulation of fatty acid composition.</text>
</comment>
<dbReference type="EC" id="2.3.1.179" evidence="3 11"/>
<dbReference type="GO" id="GO:0004315">
    <property type="term" value="F:3-oxoacyl-[acyl-carrier-protein] synthase activity"/>
    <property type="evidence" value="ECO:0007669"/>
    <property type="project" value="UniProtKB-UniRule"/>
</dbReference>
<dbReference type="KEGG" id="daw:HS1_002022"/>
<dbReference type="EMBL" id="CP013015">
    <property type="protein sequence ID" value="AMM41814.1"/>
    <property type="molecule type" value="Genomic_DNA"/>
</dbReference>
<evidence type="ECO:0000256" key="7">
    <source>
        <dbReference type="ARBA" id="ARBA00022832"/>
    </source>
</evidence>
<dbReference type="NCBIfam" id="NF005589">
    <property type="entry name" value="PRK07314.1"/>
    <property type="match status" value="1"/>
</dbReference>
<keyword evidence="6 11" id="KW-0808">Transferase</keyword>
<evidence type="ECO:0000256" key="1">
    <source>
        <dbReference type="ARBA" id="ARBA00005194"/>
    </source>
</evidence>
<keyword evidence="9 11" id="KW-0275">Fatty acid biosynthesis</keyword>
<evidence type="ECO:0000256" key="13">
    <source>
        <dbReference type="RuleBase" id="RU003694"/>
    </source>
</evidence>
<dbReference type="InterPro" id="IPR014031">
    <property type="entry name" value="Ketoacyl_synth_C"/>
</dbReference>
<organism evidence="15 16">
    <name type="scientific">Desulfofervidus auxilii</name>
    <dbReference type="NCBI Taxonomy" id="1621989"/>
    <lineage>
        <taxon>Bacteria</taxon>
        <taxon>Pseudomonadati</taxon>
        <taxon>Thermodesulfobacteriota</taxon>
        <taxon>Candidatus Desulfofervidia</taxon>
        <taxon>Candidatus Desulfofervidales</taxon>
        <taxon>Candidatus Desulfofervidaceae</taxon>
        <taxon>Candidatus Desulfofervidus</taxon>
    </lineage>
</organism>
<protein>
    <recommendedName>
        <fullName evidence="4 11">3-oxoacyl-[acyl-carrier-protein] synthase 2</fullName>
        <ecNumber evidence="3 11">2.3.1.179</ecNumber>
    </recommendedName>
</protein>
<evidence type="ECO:0000256" key="6">
    <source>
        <dbReference type="ARBA" id="ARBA00022679"/>
    </source>
</evidence>
<dbReference type="InterPro" id="IPR014030">
    <property type="entry name" value="Ketoacyl_synth_N"/>
</dbReference>
<evidence type="ECO:0000313" key="16">
    <source>
        <dbReference type="Proteomes" id="UP000070560"/>
    </source>
</evidence>
<keyword evidence="5 11" id="KW-0444">Lipid biosynthesis</keyword>
<evidence type="ECO:0000256" key="5">
    <source>
        <dbReference type="ARBA" id="ARBA00022516"/>
    </source>
</evidence>
<evidence type="ECO:0000259" key="14">
    <source>
        <dbReference type="PROSITE" id="PS52004"/>
    </source>
</evidence>
<keyword evidence="7" id="KW-0276">Fatty acid metabolism</keyword>
<evidence type="ECO:0000256" key="12">
    <source>
        <dbReference type="PIRSR" id="PIRSR000447-1"/>
    </source>
</evidence>
<dbReference type="UniPathway" id="UPA00094"/>
<evidence type="ECO:0000256" key="3">
    <source>
        <dbReference type="ARBA" id="ARBA00012356"/>
    </source>
</evidence>
<comment type="catalytic activity">
    <reaction evidence="11">
        <text>(9Z)-hexadecenoyl-[ACP] + malonyl-[ACP] + H(+) = 3-oxo-(11Z)-octadecenoyl-[ACP] + holo-[ACP] + CO2</text>
        <dbReference type="Rhea" id="RHEA:55040"/>
        <dbReference type="Rhea" id="RHEA-COMP:9623"/>
        <dbReference type="Rhea" id="RHEA-COMP:9685"/>
        <dbReference type="Rhea" id="RHEA-COMP:10800"/>
        <dbReference type="Rhea" id="RHEA-COMP:14074"/>
        <dbReference type="ChEBI" id="CHEBI:15378"/>
        <dbReference type="ChEBI" id="CHEBI:16526"/>
        <dbReference type="ChEBI" id="CHEBI:64479"/>
        <dbReference type="ChEBI" id="CHEBI:78449"/>
        <dbReference type="ChEBI" id="CHEBI:83989"/>
        <dbReference type="ChEBI" id="CHEBI:138538"/>
        <dbReference type="EC" id="2.3.1.179"/>
    </reaction>
</comment>
<dbReference type="InterPro" id="IPR000794">
    <property type="entry name" value="Beta-ketoacyl_synthase"/>
</dbReference>
<dbReference type="PANTHER" id="PTHR11712:SF336">
    <property type="entry name" value="3-OXOACYL-[ACYL-CARRIER-PROTEIN] SYNTHASE, MITOCHONDRIAL"/>
    <property type="match status" value="1"/>
</dbReference>
<dbReference type="InterPro" id="IPR020841">
    <property type="entry name" value="PKS_Beta-ketoAc_synthase_dom"/>
</dbReference>
<dbReference type="AlphaFoldDB" id="A0A7U4TIB6"/>
<dbReference type="InterPro" id="IPR016039">
    <property type="entry name" value="Thiolase-like"/>
</dbReference>
<sequence length="415" mass="44477">MRKRRVVITGLGVIAPNGIGKDAFWKALKEGKSGITKITRFDVSSYSSQIAGEINDFDPTDFMSPKSARRMDRFAQLAVAASKMALEDSGLIINGRNNKKIGIIMGTALAGMPYAEFQHSIFMEKGLNRIDPLLATRLFGGEASSQTSIELGIKGPCATLSTTCAAGTDAIGYALMLIRNSIADVVIAGGAEAPLAPMTFGAFCRLGVMSQMNNNPQKASRPFDKNRDGFVMSEGAGAVILEELEHALKRNAHIYAELVGYGATSDAFHMTRASDDAEGIVRAIRMALKDARVDTEKIDYINAHGTSTTLGDKIETLAFKKIFGPYAYKIPISSTKSMIGHPLGGGGAIEAVASVLTIEHEFIHPTINYEIPDPDCDLNYVPNKGIKAKVKFVLSNSLGFGSRNAAIIIKKYSGA</sequence>
<evidence type="ECO:0000256" key="4">
    <source>
        <dbReference type="ARBA" id="ARBA00014657"/>
    </source>
</evidence>
<keyword evidence="16" id="KW-1185">Reference proteome</keyword>
<dbReference type="InterPro" id="IPR017568">
    <property type="entry name" value="3-oxoacyl-ACP_synth-2"/>
</dbReference>
<dbReference type="Gene3D" id="3.40.47.10">
    <property type="match status" value="1"/>
</dbReference>
<accession>A0A7U4TIB6</accession>
<dbReference type="FunFam" id="3.40.47.10:FF:000018">
    <property type="entry name" value="3-oxoacyl-[acyl-carrier-protein] synthase 2"/>
    <property type="match status" value="1"/>
</dbReference>
<gene>
    <name evidence="15" type="ORF">HS1_002022</name>
</gene>
<dbReference type="CDD" id="cd00834">
    <property type="entry name" value="KAS_I_II"/>
    <property type="match status" value="1"/>
</dbReference>
<dbReference type="PANTHER" id="PTHR11712">
    <property type="entry name" value="POLYKETIDE SYNTHASE-RELATED"/>
    <property type="match status" value="1"/>
</dbReference>
<dbReference type="PIRSF" id="PIRSF000447">
    <property type="entry name" value="KAS_II"/>
    <property type="match status" value="1"/>
</dbReference>